<keyword evidence="4 5" id="KW-0472">Membrane</keyword>
<keyword evidence="7" id="KW-1185">Reference proteome</keyword>
<feature type="transmembrane region" description="Helical" evidence="5">
    <location>
        <begin position="27"/>
        <end position="48"/>
    </location>
</feature>
<dbReference type="STRING" id="4999.A0A1Y1UH95"/>
<dbReference type="Pfam" id="PF04479">
    <property type="entry name" value="RTA1"/>
    <property type="match status" value="1"/>
</dbReference>
<feature type="transmembrane region" description="Helical" evidence="5">
    <location>
        <begin position="174"/>
        <end position="199"/>
    </location>
</feature>
<protein>
    <recommendedName>
        <fullName evidence="8">RTA1 like protein-domain-containing protein</fullName>
    </recommendedName>
</protein>
<feature type="transmembrane region" description="Helical" evidence="5">
    <location>
        <begin position="60"/>
        <end position="78"/>
    </location>
</feature>
<evidence type="ECO:0000256" key="4">
    <source>
        <dbReference type="ARBA" id="ARBA00023136"/>
    </source>
</evidence>
<name>A0A1Y1UH95_9TREE</name>
<dbReference type="GO" id="GO:0016020">
    <property type="term" value="C:membrane"/>
    <property type="evidence" value="ECO:0007669"/>
    <property type="project" value="UniProtKB-SubCell"/>
</dbReference>
<comment type="caution">
    <text evidence="6">The sequence shown here is derived from an EMBL/GenBank/DDBJ whole genome shotgun (WGS) entry which is preliminary data.</text>
</comment>
<dbReference type="InterPro" id="IPR007568">
    <property type="entry name" value="RTA1"/>
</dbReference>
<sequence>MGYSGPVQVPPPDGESAMWQYGYVPSLALGIVGVIVWLALAGPHLFYLFTRRGTRSVHGLFFFASIIEALGFGARLYSHGHPFSGMSALIGFYLIQIGTILMTAALYKSIQRVIKYTPDGRRLSPMRPRSLLTLFVILDVVFEIMQVGGQWLVIGAKSADYTGDDPMFALGTSGLIFLAGNTLQAITIIIVSIFTWVILRRSNRMLETADPSVQYPLLKGLLLQVLISFGLFFIRLVVRIAEGAQGLYEYAALHEWVFGVFEFVPLVLLVGLWAGRPLYKFIFPFGHRHGQGAHTRNDIAAAAEAGGILPASSSSSDDVARTKA</sequence>
<evidence type="ECO:0000313" key="6">
    <source>
        <dbReference type="EMBL" id="ORX37430.1"/>
    </source>
</evidence>
<evidence type="ECO:0000313" key="7">
    <source>
        <dbReference type="Proteomes" id="UP000193218"/>
    </source>
</evidence>
<dbReference type="Proteomes" id="UP000193218">
    <property type="component" value="Unassembled WGS sequence"/>
</dbReference>
<keyword evidence="2 5" id="KW-0812">Transmembrane</keyword>
<keyword evidence="3 5" id="KW-1133">Transmembrane helix</keyword>
<evidence type="ECO:0000256" key="2">
    <source>
        <dbReference type="ARBA" id="ARBA00022692"/>
    </source>
</evidence>
<evidence type="ECO:0008006" key="8">
    <source>
        <dbReference type="Google" id="ProtNLM"/>
    </source>
</evidence>
<feature type="transmembrane region" description="Helical" evidence="5">
    <location>
        <begin position="253"/>
        <end position="274"/>
    </location>
</feature>
<feature type="transmembrane region" description="Helical" evidence="5">
    <location>
        <begin position="220"/>
        <end position="241"/>
    </location>
</feature>
<dbReference type="EMBL" id="NBSH01000006">
    <property type="protein sequence ID" value="ORX37430.1"/>
    <property type="molecule type" value="Genomic_DNA"/>
</dbReference>
<feature type="transmembrane region" description="Helical" evidence="5">
    <location>
        <begin position="90"/>
        <end position="110"/>
    </location>
</feature>
<dbReference type="InParanoid" id="A0A1Y1UH95"/>
<accession>A0A1Y1UH95</accession>
<dbReference type="GeneID" id="33555211"/>
<dbReference type="PANTHER" id="PTHR31465">
    <property type="entry name" value="PROTEIN RTA1-RELATED"/>
    <property type="match status" value="1"/>
</dbReference>
<proteinExistence type="predicted"/>
<dbReference type="AlphaFoldDB" id="A0A1Y1UH95"/>
<evidence type="ECO:0000256" key="5">
    <source>
        <dbReference type="SAM" id="Phobius"/>
    </source>
</evidence>
<dbReference type="OrthoDB" id="3358017at2759"/>
<organism evidence="6 7">
    <name type="scientific">Kockovaella imperatae</name>
    <dbReference type="NCBI Taxonomy" id="4999"/>
    <lineage>
        <taxon>Eukaryota</taxon>
        <taxon>Fungi</taxon>
        <taxon>Dikarya</taxon>
        <taxon>Basidiomycota</taxon>
        <taxon>Agaricomycotina</taxon>
        <taxon>Tremellomycetes</taxon>
        <taxon>Tremellales</taxon>
        <taxon>Cuniculitremaceae</taxon>
        <taxon>Kockovaella</taxon>
    </lineage>
</organism>
<feature type="transmembrane region" description="Helical" evidence="5">
    <location>
        <begin position="131"/>
        <end position="154"/>
    </location>
</feature>
<dbReference type="PANTHER" id="PTHR31465:SF1">
    <property type="entry name" value="PROTEIN RTA1-RELATED"/>
    <property type="match status" value="1"/>
</dbReference>
<evidence type="ECO:0000256" key="3">
    <source>
        <dbReference type="ARBA" id="ARBA00022989"/>
    </source>
</evidence>
<comment type="subcellular location">
    <subcellularLocation>
        <location evidence="1">Membrane</location>
        <topology evidence="1">Multi-pass membrane protein</topology>
    </subcellularLocation>
</comment>
<evidence type="ECO:0000256" key="1">
    <source>
        <dbReference type="ARBA" id="ARBA00004141"/>
    </source>
</evidence>
<dbReference type="RefSeq" id="XP_021871468.1">
    <property type="nucleotide sequence ID" value="XM_022013403.1"/>
</dbReference>
<reference evidence="6 7" key="1">
    <citation type="submission" date="2017-03" db="EMBL/GenBank/DDBJ databases">
        <title>Widespread Adenine N6-methylation of Active Genes in Fungi.</title>
        <authorList>
            <consortium name="DOE Joint Genome Institute"/>
            <person name="Mondo S.J."/>
            <person name="Dannebaum R.O."/>
            <person name="Kuo R.C."/>
            <person name="Louie K.B."/>
            <person name="Bewick A.J."/>
            <person name="Labutti K."/>
            <person name="Haridas S."/>
            <person name="Kuo A."/>
            <person name="Salamov A."/>
            <person name="Ahrendt S.R."/>
            <person name="Lau R."/>
            <person name="Bowen B.P."/>
            <person name="Lipzen A."/>
            <person name="Sullivan W."/>
            <person name="Andreopoulos W.B."/>
            <person name="Clum A."/>
            <person name="Lindquist E."/>
            <person name="Daum C."/>
            <person name="Northen T.R."/>
            <person name="Ramamoorthy G."/>
            <person name="Schmitz R.J."/>
            <person name="Gryganskyi A."/>
            <person name="Culley D."/>
            <person name="Magnuson J."/>
            <person name="James T.Y."/>
            <person name="O'Malley M.A."/>
            <person name="Stajich J.E."/>
            <person name="Spatafora J.W."/>
            <person name="Visel A."/>
            <person name="Grigoriev I.V."/>
        </authorList>
    </citation>
    <scope>NUCLEOTIDE SEQUENCE [LARGE SCALE GENOMIC DNA]</scope>
    <source>
        <strain evidence="6 7">NRRL Y-17943</strain>
    </source>
</reference>
<gene>
    <name evidence="6" type="ORF">BD324DRAFT_579732</name>
</gene>